<feature type="signal peptide" evidence="1">
    <location>
        <begin position="1"/>
        <end position="24"/>
    </location>
</feature>
<dbReference type="Pfam" id="PF04450">
    <property type="entry name" value="BSP"/>
    <property type="match status" value="1"/>
</dbReference>
<dbReference type="PANTHER" id="PTHR33321:SF21">
    <property type="entry name" value="BASIC SECRETORY PROTEASE"/>
    <property type="match status" value="1"/>
</dbReference>
<keyword evidence="2" id="KW-0808">Transferase</keyword>
<dbReference type="Proteomes" id="UP000436088">
    <property type="component" value="Unassembled WGS sequence"/>
</dbReference>
<protein>
    <submittedName>
        <fullName evidence="2">S-methyl-5-thioribose kinase</fullName>
    </submittedName>
</protein>
<keyword evidence="1" id="KW-0732">Signal</keyword>
<gene>
    <name evidence="2" type="ORF">F3Y22_tig00113548pilonHSYRG00018</name>
</gene>
<reference evidence="2" key="1">
    <citation type="submission" date="2019-09" db="EMBL/GenBank/DDBJ databases">
        <title>Draft genome information of white flower Hibiscus syriacus.</title>
        <authorList>
            <person name="Kim Y.-M."/>
        </authorList>
    </citation>
    <scope>NUCLEOTIDE SEQUENCE [LARGE SCALE GENOMIC DNA]</scope>
    <source>
        <strain evidence="2">YM2019G1</strain>
    </source>
</reference>
<proteinExistence type="predicted"/>
<sequence>MANLQVFFFVYLLAALATLHGSSAVEYTVTNEPRSSSGTFSAARLGFQKECSKRWPLGLFIVDNLDPRAIAVTSNDKINVSAKSMESLTGEQLKRSFNGLLYHEMAHVWQWNGNGQQGDDHLGGLIEGITDFVRLKADYVPDGRPRRGDGEHWYKGYAVTAWFLDYCEGLGGA</sequence>
<name>A0A6A2WNU0_HIBSY</name>
<keyword evidence="3" id="KW-1185">Reference proteome</keyword>
<dbReference type="EMBL" id="VEPZ02001714">
    <property type="protein sequence ID" value="KAE8662272.1"/>
    <property type="molecule type" value="Genomic_DNA"/>
</dbReference>
<keyword evidence="2" id="KW-0418">Kinase</keyword>
<evidence type="ECO:0000313" key="3">
    <source>
        <dbReference type="Proteomes" id="UP000436088"/>
    </source>
</evidence>
<feature type="chain" id="PRO_5025630910" evidence="1">
    <location>
        <begin position="25"/>
        <end position="173"/>
    </location>
</feature>
<dbReference type="InterPro" id="IPR007541">
    <property type="entry name" value="Uncharacterised_BSP"/>
</dbReference>
<organism evidence="2 3">
    <name type="scientific">Hibiscus syriacus</name>
    <name type="common">Rose of Sharon</name>
    <dbReference type="NCBI Taxonomy" id="106335"/>
    <lineage>
        <taxon>Eukaryota</taxon>
        <taxon>Viridiplantae</taxon>
        <taxon>Streptophyta</taxon>
        <taxon>Embryophyta</taxon>
        <taxon>Tracheophyta</taxon>
        <taxon>Spermatophyta</taxon>
        <taxon>Magnoliopsida</taxon>
        <taxon>eudicotyledons</taxon>
        <taxon>Gunneridae</taxon>
        <taxon>Pentapetalae</taxon>
        <taxon>rosids</taxon>
        <taxon>malvids</taxon>
        <taxon>Malvales</taxon>
        <taxon>Malvaceae</taxon>
        <taxon>Malvoideae</taxon>
        <taxon>Hibiscus</taxon>
    </lineage>
</organism>
<dbReference type="PANTHER" id="PTHR33321">
    <property type="match status" value="1"/>
</dbReference>
<evidence type="ECO:0000313" key="2">
    <source>
        <dbReference type="EMBL" id="KAE8662272.1"/>
    </source>
</evidence>
<accession>A0A6A2WNU0</accession>
<evidence type="ECO:0000256" key="1">
    <source>
        <dbReference type="SAM" id="SignalP"/>
    </source>
</evidence>
<dbReference type="AlphaFoldDB" id="A0A6A2WNU0"/>
<comment type="caution">
    <text evidence="2">The sequence shown here is derived from an EMBL/GenBank/DDBJ whole genome shotgun (WGS) entry which is preliminary data.</text>
</comment>
<dbReference type="GO" id="GO:0016301">
    <property type="term" value="F:kinase activity"/>
    <property type="evidence" value="ECO:0007669"/>
    <property type="project" value="UniProtKB-KW"/>
</dbReference>